<dbReference type="SUPFAM" id="SSF54695">
    <property type="entry name" value="POZ domain"/>
    <property type="match status" value="1"/>
</dbReference>
<dbReference type="AlphaFoldDB" id="A0A2I1GJ33"/>
<dbReference type="PROSITE" id="PS50097">
    <property type="entry name" value="BTB"/>
    <property type="match status" value="1"/>
</dbReference>
<protein>
    <recommendedName>
        <fullName evidence="1">BTB domain-containing protein</fullName>
    </recommendedName>
</protein>
<evidence type="ECO:0000259" key="1">
    <source>
        <dbReference type="PROSITE" id="PS50097"/>
    </source>
</evidence>
<comment type="caution">
    <text evidence="2">The sequence shown here is derived from an EMBL/GenBank/DDBJ whole genome shotgun (WGS) entry which is preliminary data.</text>
</comment>
<dbReference type="VEuPathDB" id="FungiDB:FUN_017984"/>
<reference evidence="2 3" key="1">
    <citation type="submission" date="2015-10" db="EMBL/GenBank/DDBJ databases">
        <title>Genome analyses suggest a sexual origin of heterokaryosis in a supposedly ancient asexual fungus.</title>
        <authorList>
            <person name="Ropars J."/>
            <person name="Sedzielewska K."/>
            <person name="Noel J."/>
            <person name="Charron P."/>
            <person name="Farinelli L."/>
            <person name="Marton T."/>
            <person name="Kruger M."/>
            <person name="Pelin A."/>
            <person name="Brachmann A."/>
            <person name="Corradi N."/>
        </authorList>
    </citation>
    <scope>NUCLEOTIDE SEQUENCE [LARGE SCALE GENOMIC DNA]</scope>
    <source>
        <strain evidence="2 3">A4</strain>
    </source>
</reference>
<dbReference type="EMBL" id="LLXI01000468">
    <property type="protein sequence ID" value="PKY46635.1"/>
    <property type="molecule type" value="Genomic_DNA"/>
</dbReference>
<evidence type="ECO:0000313" key="2">
    <source>
        <dbReference type="EMBL" id="PKY46635.1"/>
    </source>
</evidence>
<gene>
    <name evidence="2" type="ORF">RhiirA4_461546</name>
</gene>
<organism evidence="2 3">
    <name type="scientific">Rhizophagus irregularis</name>
    <dbReference type="NCBI Taxonomy" id="588596"/>
    <lineage>
        <taxon>Eukaryota</taxon>
        <taxon>Fungi</taxon>
        <taxon>Fungi incertae sedis</taxon>
        <taxon>Mucoromycota</taxon>
        <taxon>Glomeromycotina</taxon>
        <taxon>Glomeromycetes</taxon>
        <taxon>Glomerales</taxon>
        <taxon>Glomeraceae</taxon>
        <taxon>Rhizophagus</taxon>
    </lineage>
</organism>
<dbReference type="Gene3D" id="3.30.710.10">
    <property type="entry name" value="Potassium Channel Kv1.1, Chain A"/>
    <property type="match status" value="1"/>
</dbReference>
<feature type="domain" description="BTB" evidence="1">
    <location>
        <begin position="25"/>
        <end position="118"/>
    </location>
</feature>
<dbReference type="VEuPathDB" id="FungiDB:RhiirFUN_019417"/>
<dbReference type="InterPro" id="IPR011333">
    <property type="entry name" value="SKP1/BTB/POZ_sf"/>
</dbReference>
<keyword evidence="3" id="KW-1185">Reference proteome</keyword>
<evidence type="ECO:0000313" key="3">
    <source>
        <dbReference type="Proteomes" id="UP000234323"/>
    </source>
</evidence>
<sequence>MPPKHQIYIDRAEFVRSLFNDSTTANILLRVDNFHIYAHTSILYCVSGFFKKIFKLFARKIKEDGNNFLFHDYSCNREIAINKLYEYKGQEKVELLYDIIDFQNFIAFLYGYPVETRDQDQLFVLAYLGSSHKFDVPELVNFCDNVLYEVWNKQQWHVILRVSKWLGLKKLRCQVLRYVYNQGELMFQRHAKKDLDEKDWQIMFVLTSGMDPLLNIDNILNGTYNEEFTEDNISKNINNNADINNEDINNAVINNEDINNAVINEDINNDMNDSNDDDMMLIDDENYNDYDQSMEIAIADYEKLYKPPTNDKRNKHVHWGPETFLITDEI</sequence>
<accession>A0A2I1GJ33</accession>
<name>A0A2I1GJ33_9GLOM</name>
<dbReference type="InterPro" id="IPR000210">
    <property type="entry name" value="BTB/POZ_dom"/>
</dbReference>
<dbReference type="Proteomes" id="UP000234323">
    <property type="component" value="Unassembled WGS sequence"/>
</dbReference>
<proteinExistence type="predicted"/>
<dbReference type="VEuPathDB" id="FungiDB:RhiirA1_407145"/>